<dbReference type="AlphaFoldDB" id="T1KYR9"/>
<evidence type="ECO:0000256" key="4">
    <source>
        <dbReference type="ARBA" id="ARBA00011218"/>
    </source>
</evidence>
<dbReference type="FunFam" id="3.20.20.70:FF:000090">
    <property type="entry name" value="Nicotinate-nucleotide pyrophosphorylase [carboxylating]"/>
    <property type="match status" value="1"/>
</dbReference>
<dbReference type="InterPro" id="IPR036068">
    <property type="entry name" value="Nicotinate_pribotase-like_C"/>
</dbReference>
<evidence type="ECO:0000256" key="3">
    <source>
        <dbReference type="ARBA" id="ARBA00009400"/>
    </source>
</evidence>
<evidence type="ECO:0000256" key="2">
    <source>
        <dbReference type="ARBA" id="ARBA00004893"/>
    </source>
</evidence>
<dbReference type="PANTHER" id="PTHR32179:SF3">
    <property type="entry name" value="NICOTINATE-NUCLEOTIDE PYROPHOSPHORYLASE [CARBOXYLATING]"/>
    <property type="match status" value="1"/>
</dbReference>
<keyword evidence="7 12" id="KW-0662">Pyridine nucleotide biosynthesis</keyword>
<sequence length="291" mass="32481">MEQLINPIILKELACQWIKEDCPNFDFHPIINGTRTSVFNIFCKAQAVLAGKPFIQAICDQLNLTIEWLVEEGDIVNGSPKHVVKIATLTGQTSNLLLVERTVLNILSRCSGVSTQANRIKEIVQSIDDKVALAGTRKTTPGFRIVEKYGLLVSGALTHRYDLSSMVMIKDNHIDIVGNSLPQYIESVRRCCGFSSKIEVECRNLDEVKKVAHLGVDVIMLDNFKPEAVKQSADWIKNNHPNVLVEVSGGINEDNIEDYVYCNVDVISMGSLVQGYSTIDFSMKFEKFKDS</sequence>
<dbReference type="Proteomes" id="UP000015104">
    <property type="component" value="Unassembled WGS sequence"/>
</dbReference>
<dbReference type="KEGG" id="tut:107368635"/>
<evidence type="ECO:0000313" key="15">
    <source>
        <dbReference type="EnsemblMetazoa" id="tetur27g01660.1"/>
    </source>
</evidence>
<dbReference type="GO" id="GO:0005737">
    <property type="term" value="C:cytoplasm"/>
    <property type="evidence" value="ECO:0007669"/>
    <property type="project" value="TreeGrafter"/>
</dbReference>
<comment type="catalytic activity">
    <reaction evidence="11 12">
        <text>nicotinate beta-D-ribonucleotide + CO2 + diphosphate = quinolinate + 5-phospho-alpha-D-ribose 1-diphosphate + 2 H(+)</text>
        <dbReference type="Rhea" id="RHEA:12733"/>
        <dbReference type="ChEBI" id="CHEBI:15378"/>
        <dbReference type="ChEBI" id="CHEBI:16526"/>
        <dbReference type="ChEBI" id="CHEBI:29959"/>
        <dbReference type="ChEBI" id="CHEBI:33019"/>
        <dbReference type="ChEBI" id="CHEBI:57502"/>
        <dbReference type="ChEBI" id="CHEBI:58017"/>
        <dbReference type="EC" id="2.4.2.19"/>
    </reaction>
</comment>
<evidence type="ECO:0000256" key="5">
    <source>
        <dbReference type="ARBA" id="ARBA00011944"/>
    </source>
</evidence>
<dbReference type="Gene3D" id="3.90.1170.20">
    <property type="entry name" value="Quinolinate phosphoribosyl transferase, N-terminal domain"/>
    <property type="match status" value="1"/>
</dbReference>
<dbReference type="NCBIfam" id="TIGR00078">
    <property type="entry name" value="nadC"/>
    <property type="match status" value="1"/>
</dbReference>
<dbReference type="InterPro" id="IPR004393">
    <property type="entry name" value="NadC"/>
</dbReference>
<comment type="subunit">
    <text evidence="4 12">Hexamer formed by 3 homodimers.</text>
</comment>
<dbReference type="SUPFAM" id="SSF51690">
    <property type="entry name" value="Nicotinate/Quinolinate PRTase C-terminal domain-like"/>
    <property type="match status" value="1"/>
</dbReference>
<organism evidence="15 16">
    <name type="scientific">Tetranychus urticae</name>
    <name type="common">Two-spotted spider mite</name>
    <dbReference type="NCBI Taxonomy" id="32264"/>
    <lineage>
        <taxon>Eukaryota</taxon>
        <taxon>Metazoa</taxon>
        <taxon>Ecdysozoa</taxon>
        <taxon>Arthropoda</taxon>
        <taxon>Chelicerata</taxon>
        <taxon>Arachnida</taxon>
        <taxon>Acari</taxon>
        <taxon>Acariformes</taxon>
        <taxon>Trombidiformes</taxon>
        <taxon>Prostigmata</taxon>
        <taxon>Eleutherengona</taxon>
        <taxon>Raphignathae</taxon>
        <taxon>Tetranychoidea</taxon>
        <taxon>Tetranychidae</taxon>
        <taxon>Tetranychus</taxon>
    </lineage>
</organism>
<dbReference type="HOGENOM" id="CLU_039622_1_0_1"/>
<dbReference type="GO" id="GO:0034213">
    <property type="term" value="P:quinolinate catabolic process"/>
    <property type="evidence" value="ECO:0007669"/>
    <property type="project" value="TreeGrafter"/>
</dbReference>
<evidence type="ECO:0000313" key="16">
    <source>
        <dbReference type="Proteomes" id="UP000015104"/>
    </source>
</evidence>
<evidence type="ECO:0000256" key="7">
    <source>
        <dbReference type="ARBA" id="ARBA00022642"/>
    </source>
</evidence>
<evidence type="ECO:0000256" key="6">
    <source>
        <dbReference type="ARBA" id="ARBA00020990"/>
    </source>
</evidence>
<evidence type="ECO:0000259" key="14">
    <source>
        <dbReference type="Pfam" id="PF02749"/>
    </source>
</evidence>
<gene>
    <name evidence="15" type="primary">107368635</name>
</gene>
<proteinExistence type="inferred from homology"/>
<dbReference type="InterPro" id="IPR022412">
    <property type="entry name" value="Quinolinate_PRibosylTrfase_N"/>
</dbReference>
<evidence type="ECO:0000256" key="9">
    <source>
        <dbReference type="ARBA" id="ARBA00022679"/>
    </source>
</evidence>
<keyword evidence="9 12" id="KW-0808">Transferase</keyword>
<accession>T1KYR9</accession>
<evidence type="ECO:0000259" key="13">
    <source>
        <dbReference type="Pfam" id="PF01729"/>
    </source>
</evidence>
<dbReference type="OMA" id="LCGQPWF"/>
<dbReference type="UniPathway" id="UPA00253">
    <property type="reaction ID" value="UER00331"/>
</dbReference>
<comment type="function">
    <text evidence="1 12">Involved in the catabolism of quinolinic acid (QA).</text>
</comment>
<dbReference type="EnsemblMetazoa" id="tetur27g01660.1">
    <property type="protein sequence ID" value="tetur27g01660.1"/>
    <property type="gene ID" value="tetur27g01660"/>
</dbReference>
<dbReference type="CDD" id="cd01572">
    <property type="entry name" value="QPRTase"/>
    <property type="match status" value="1"/>
</dbReference>
<feature type="domain" description="Quinolinate phosphoribosyl transferase N-terminal" evidence="14">
    <location>
        <begin position="31"/>
        <end position="111"/>
    </location>
</feature>
<evidence type="ECO:0000256" key="10">
    <source>
        <dbReference type="ARBA" id="ARBA00033102"/>
    </source>
</evidence>
<reference evidence="15" key="2">
    <citation type="submission" date="2015-06" db="UniProtKB">
        <authorList>
            <consortium name="EnsemblMetazoa"/>
        </authorList>
    </citation>
    <scope>IDENTIFICATION</scope>
</reference>
<feature type="domain" description="Quinolinate phosphoribosyl transferase C-terminal" evidence="13">
    <location>
        <begin position="113"/>
        <end position="284"/>
    </location>
</feature>
<dbReference type="eggNOG" id="KOG3008">
    <property type="taxonomic scope" value="Eukaryota"/>
</dbReference>
<dbReference type="EMBL" id="CAEY01000716">
    <property type="status" value="NOT_ANNOTATED_CDS"/>
    <property type="molecule type" value="Genomic_DNA"/>
</dbReference>
<evidence type="ECO:0000256" key="11">
    <source>
        <dbReference type="ARBA" id="ARBA00047445"/>
    </source>
</evidence>
<dbReference type="OrthoDB" id="10067394at2759"/>
<dbReference type="Pfam" id="PF02749">
    <property type="entry name" value="QRPTase_N"/>
    <property type="match status" value="1"/>
</dbReference>
<dbReference type="GO" id="GO:0009435">
    <property type="term" value="P:NAD+ biosynthetic process"/>
    <property type="evidence" value="ECO:0007669"/>
    <property type="project" value="UniProtKB-UniPathway"/>
</dbReference>
<dbReference type="GO" id="GO:0004514">
    <property type="term" value="F:nicotinate-nucleotide diphosphorylase (carboxylating) activity"/>
    <property type="evidence" value="ECO:0007669"/>
    <property type="project" value="UniProtKB-EC"/>
</dbReference>
<dbReference type="PIRSF" id="PIRSF006250">
    <property type="entry name" value="NadC_ModD"/>
    <property type="match status" value="1"/>
</dbReference>
<evidence type="ECO:0000256" key="8">
    <source>
        <dbReference type="ARBA" id="ARBA00022676"/>
    </source>
</evidence>
<reference evidence="16" key="1">
    <citation type="submission" date="2011-08" db="EMBL/GenBank/DDBJ databases">
        <authorList>
            <person name="Rombauts S."/>
        </authorList>
    </citation>
    <scope>NUCLEOTIDE SEQUENCE</scope>
    <source>
        <strain evidence="16">London</strain>
    </source>
</reference>
<dbReference type="InterPro" id="IPR037128">
    <property type="entry name" value="Quinolinate_PRibosylTase_N_sf"/>
</dbReference>
<name>T1KYR9_TETUR</name>
<comment type="pathway">
    <text evidence="2 12">Cofactor biosynthesis; NAD(+) biosynthesis; nicotinate D-ribonucleotide from quinolinate: step 1/1.</text>
</comment>
<comment type="similarity">
    <text evidence="3 12">Belongs to the NadC/ModD family.</text>
</comment>
<evidence type="ECO:0000256" key="1">
    <source>
        <dbReference type="ARBA" id="ARBA00003237"/>
    </source>
</evidence>
<keyword evidence="8 12" id="KW-0328">Glycosyltransferase</keyword>
<dbReference type="InterPro" id="IPR002638">
    <property type="entry name" value="Quinolinate_PRibosylTrfase_C"/>
</dbReference>
<dbReference type="Gene3D" id="3.20.20.70">
    <property type="entry name" value="Aldolase class I"/>
    <property type="match status" value="1"/>
</dbReference>
<dbReference type="STRING" id="32264.T1KYR9"/>
<dbReference type="Pfam" id="PF01729">
    <property type="entry name" value="QRPTase_C"/>
    <property type="match status" value="1"/>
</dbReference>
<dbReference type="InterPro" id="IPR013785">
    <property type="entry name" value="Aldolase_TIM"/>
</dbReference>
<keyword evidence="16" id="KW-1185">Reference proteome</keyword>
<evidence type="ECO:0000256" key="12">
    <source>
        <dbReference type="PIRNR" id="PIRNR006250"/>
    </source>
</evidence>
<dbReference type="EC" id="2.4.2.19" evidence="5 12"/>
<dbReference type="PANTHER" id="PTHR32179">
    <property type="entry name" value="NICOTINATE-NUCLEOTIDE PYROPHOSPHORYLASE [CARBOXYLATING]"/>
    <property type="match status" value="1"/>
</dbReference>
<dbReference type="SUPFAM" id="SSF54675">
    <property type="entry name" value="Nicotinate/Quinolinate PRTase N-terminal domain-like"/>
    <property type="match status" value="1"/>
</dbReference>
<dbReference type="InterPro" id="IPR027277">
    <property type="entry name" value="NadC/ModD"/>
</dbReference>
<protein>
    <recommendedName>
        <fullName evidence="6 12">Nicotinate-nucleotide pyrophosphorylase [carboxylating]</fullName>
        <ecNumber evidence="5 12">2.4.2.19</ecNumber>
    </recommendedName>
    <alternativeName>
        <fullName evidence="10 12">Quinolinate phosphoribosyltransferase [decarboxylating]</fullName>
    </alternativeName>
</protein>